<dbReference type="STRING" id="1035.BN961_01916"/>
<dbReference type="Proteomes" id="UP000035762">
    <property type="component" value="Unassembled WGS sequence"/>
</dbReference>
<protein>
    <submittedName>
        <fullName evidence="3">Peptidoglycan binding domain protein</fullName>
    </submittedName>
</protein>
<dbReference type="OrthoDB" id="8018686at2"/>
<evidence type="ECO:0000259" key="2">
    <source>
        <dbReference type="Pfam" id="PF01471"/>
    </source>
</evidence>
<dbReference type="InterPro" id="IPR002477">
    <property type="entry name" value="Peptidoglycan-bd-like"/>
</dbReference>
<proteinExistence type="predicted"/>
<keyword evidence="1" id="KW-0812">Transmembrane</keyword>
<feature type="transmembrane region" description="Helical" evidence="1">
    <location>
        <begin position="37"/>
        <end position="57"/>
    </location>
</feature>
<dbReference type="EMBL" id="CCAZ020000001">
    <property type="protein sequence ID" value="CEG08500.1"/>
    <property type="molecule type" value="Genomic_DNA"/>
</dbReference>
<accession>A0A090MM55</accession>
<comment type="caution">
    <text evidence="3">The sequence shown here is derived from an EMBL/GenBank/DDBJ whole genome shotgun (WGS) entry which is preliminary data.</text>
</comment>
<dbReference type="AlphaFoldDB" id="A0A090MM55"/>
<keyword evidence="1" id="KW-1133">Transmembrane helix</keyword>
<evidence type="ECO:0000256" key="1">
    <source>
        <dbReference type="SAM" id="Phobius"/>
    </source>
</evidence>
<dbReference type="InterPro" id="IPR036365">
    <property type="entry name" value="PGBD-like_sf"/>
</dbReference>
<name>A0A090MM55_AFIFE</name>
<dbReference type="Gene3D" id="1.10.101.10">
    <property type="entry name" value="PGBD-like superfamily/PGBD"/>
    <property type="match status" value="1"/>
</dbReference>
<reference evidence="3 4" key="1">
    <citation type="journal article" date="2014" name="Genome Announc.">
        <title>Genome Sequence of Afipia felis Strain 76713, Isolated in Hospital Water Using an Amoeba Co-Culture Procedure.</title>
        <authorList>
            <person name="Benamar S."/>
            <person name="La Scola B."/>
            <person name="Croce O."/>
        </authorList>
    </citation>
    <scope>NUCLEOTIDE SEQUENCE [LARGE SCALE GENOMIC DNA]</scope>
    <source>
        <strain evidence="3 4">76713</strain>
    </source>
</reference>
<evidence type="ECO:0000313" key="4">
    <source>
        <dbReference type="Proteomes" id="UP000035762"/>
    </source>
</evidence>
<dbReference type="Pfam" id="PF01471">
    <property type="entry name" value="PG_binding_1"/>
    <property type="match status" value="1"/>
</dbReference>
<keyword evidence="4" id="KW-1185">Reference proteome</keyword>
<sequence>MDDDKPRRKRRAKAVAIEIEQEPNLLMRVLLHSPKDTMACTVALAAMTAIVVNAMFLQPGHHPSPMFGAMPIETTIATPVQPQPLPRPRPAETDTQPATVIDPQPMVAIPAAKPAAPAAVRPPAPVPAHKDPLGDLINANHRVISVQRVLTNYGYGQLKANGTIGPDTRAAIRQFEKDRHHPQTGQISDWLLAEMAKLTGKTIN</sequence>
<keyword evidence="1" id="KW-0472">Membrane</keyword>
<gene>
    <name evidence="3" type="ORF">BN961_01916</name>
</gene>
<organism evidence="3 4">
    <name type="scientific">Afipia felis</name>
    <name type="common">Cat scratch disease bacillus</name>
    <dbReference type="NCBI Taxonomy" id="1035"/>
    <lineage>
        <taxon>Bacteria</taxon>
        <taxon>Pseudomonadati</taxon>
        <taxon>Pseudomonadota</taxon>
        <taxon>Alphaproteobacteria</taxon>
        <taxon>Hyphomicrobiales</taxon>
        <taxon>Nitrobacteraceae</taxon>
        <taxon>Afipia</taxon>
    </lineage>
</organism>
<dbReference type="RefSeq" id="WP_009339001.1">
    <property type="nucleotide sequence ID" value="NZ_CCAZ020000001.1"/>
</dbReference>
<dbReference type="SUPFAM" id="SSF47090">
    <property type="entry name" value="PGBD-like"/>
    <property type="match status" value="1"/>
</dbReference>
<dbReference type="InterPro" id="IPR036366">
    <property type="entry name" value="PGBDSf"/>
</dbReference>
<evidence type="ECO:0000313" key="3">
    <source>
        <dbReference type="EMBL" id="CEG08500.1"/>
    </source>
</evidence>
<feature type="domain" description="Peptidoglycan binding-like" evidence="2">
    <location>
        <begin position="142"/>
        <end position="187"/>
    </location>
</feature>